<reference evidence="1" key="1">
    <citation type="submission" date="2021-06" db="EMBL/GenBank/DDBJ databases">
        <authorList>
            <person name="Kallberg Y."/>
            <person name="Tangrot J."/>
            <person name="Rosling A."/>
        </authorList>
    </citation>
    <scope>NUCLEOTIDE SEQUENCE</scope>
    <source>
        <strain evidence="1">IN212</strain>
    </source>
</reference>
<sequence>FEYPPAKHAKHEVTRIKNGTSIDCIWSAAQTSRIKNITDCELFTTDGLITVLWKAGIELDHNNKARAVVKFIVPGDHNLPKQFLLRSAATTDLGPHFLDIGE</sequence>
<dbReference type="AlphaFoldDB" id="A0A9N9A832"/>
<feature type="non-terminal residue" evidence="1">
    <location>
        <position position="1"/>
    </location>
</feature>
<protein>
    <submittedName>
        <fullName evidence="1">5678_t:CDS:1</fullName>
    </submittedName>
</protein>
<proteinExistence type="predicted"/>
<accession>A0A9N9A832</accession>
<dbReference type="Proteomes" id="UP000789396">
    <property type="component" value="Unassembled WGS sequence"/>
</dbReference>
<comment type="caution">
    <text evidence="1">The sequence shown here is derived from an EMBL/GenBank/DDBJ whole genome shotgun (WGS) entry which is preliminary data.</text>
</comment>
<organism evidence="1 2">
    <name type="scientific">Racocetra fulgida</name>
    <dbReference type="NCBI Taxonomy" id="60492"/>
    <lineage>
        <taxon>Eukaryota</taxon>
        <taxon>Fungi</taxon>
        <taxon>Fungi incertae sedis</taxon>
        <taxon>Mucoromycota</taxon>
        <taxon>Glomeromycotina</taxon>
        <taxon>Glomeromycetes</taxon>
        <taxon>Diversisporales</taxon>
        <taxon>Gigasporaceae</taxon>
        <taxon>Racocetra</taxon>
    </lineage>
</organism>
<keyword evidence="2" id="KW-1185">Reference proteome</keyword>
<dbReference type="OrthoDB" id="2342694at2759"/>
<name>A0A9N9A832_9GLOM</name>
<evidence type="ECO:0000313" key="1">
    <source>
        <dbReference type="EMBL" id="CAG8520842.1"/>
    </source>
</evidence>
<gene>
    <name evidence="1" type="ORF">RFULGI_LOCUS3342</name>
</gene>
<evidence type="ECO:0000313" key="2">
    <source>
        <dbReference type="Proteomes" id="UP000789396"/>
    </source>
</evidence>
<dbReference type="EMBL" id="CAJVPZ010002893">
    <property type="protein sequence ID" value="CAG8520842.1"/>
    <property type="molecule type" value="Genomic_DNA"/>
</dbReference>